<gene>
    <name evidence="8" type="ORF">FHK82_16665</name>
</gene>
<keyword evidence="4" id="KW-0249">Electron transport</keyword>
<keyword evidence="3 6" id="KW-0479">Metal-binding</keyword>
<dbReference type="AlphaFoldDB" id="A0A558CMX4"/>
<keyword evidence="5 6" id="KW-0408">Iron</keyword>
<dbReference type="InterPro" id="IPR012127">
    <property type="entry name" value="Cyt_c_prime"/>
</dbReference>
<dbReference type="InterPro" id="IPR010980">
    <property type="entry name" value="Cyt_c/b562"/>
</dbReference>
<dbReference type="GO" id="GO:0042597">
    <property type="term" value="C:periplasmic space"/>
    <property type="evidence" value="ECO:0007669"/>
    <property type="project" value="InterPro"/>
</dbReference>
<dbReference type="GO" id="GO:0020037">
    <property type="term" value="F:heme binding"/>
    <property type="evidence" value="ECO:0007669"/>
    <property type="project" value="InterPro"/>
</dbReference>
<accession>A0A558CMX4</accession>
<evidence type="ECO:0000256" key="4">
    <source>
        <dbReference type="ARBA" id="ARBA00022982"/>
    </source>
</evidence>
<evidence type="ECO:0000256" key="3">
    <source>
        <dbReference type="ARBA" id="ARBA00022723"/>
    </source>
</evidence>
<feature type="binding site" description="axial binding residue" evidence="6">
    <location>
        <position position="149"/>
    </location>
    <ligand>
        <name>heme c</name>
        <dbReference type="ChEBI" id="CHEBI:61717"/>
    </ligand>
    <ligandPart>
        <name>Fe</name>
        <dbReference type="ChEBI" id="CHEBI:18248"/>
    </ligandPart>
</feature>
<sequence>MSMKNRRYPFVQLLVVSAMAWMPGLLMAHGKATGIVKERMQLMKTMGKQMRTIGLMAKGKIPFSAETVGNRAEKIRLSSAKIQALFPEGSLHKPTEALPVIWEQWDQFLSLAKQLEQEAETLEKVAVQGDEQTTLAQFTKLGETCSGCHTDFREKDE</sequence>
<dbReference type="PIRSF" id="PIRSF000027">
    <property type="entry name" value="Cytc_c_prime"/>
    <property type="match status" value="1"/>
</dbReference>
<dbReference type="Pfam" id="PF01322">
    <property type="entry name" value="Cytochrom_C_2"/>
    <property type="match status" value="1"/>
</dbReference>
<dbReference type="SUPFAM" id="SSF47175">
    <property type="entry name" value="Cytochromes"/>
    <property type="match status" value="1"/>
</dbReference>
<dbReference type="InterPro" id="IPR002321">
    <property type="entry name" value="Cyt_c_II"/>
</dbReference>
<dbReference type="GO" id="GO:0009055">
    <property type="term" value="F:electron transfer activity"/>
    <property type="evidence" value="ECO:0007669"/>
    <property type="project" value="InterPro"/>
</dbReference>
<evidence type="ECO:0000256" key="2">
    <source>
        <dbReference type="ARBA" id="ARBA00022617"/>
    </source>
</evidence>
<evidence type="ECO:0000313" key="8">
    <source>
        <dbReference type="EMBL" id="TVT50052.1"/>
    </source>
</evidence>
<evidence type="ECO:0000256" key="1">
    <source>
        <dbReference type="ARBA" id="ARBA00022448"/>
    </source>
</evidence>
<comment type="caution">
    <text evidence="8">The sequence shown here is derived from an EMBL/GenBank/DDBJ whole genome shotgun (WGS) entry which is preliminary data.</text>
</comment>
<keyword evidence="2 7" id="KW-0349">Heme</keyword>
<name>A0A558CMX4_9GAMM</name>
<dbReference type="PROSITE" id="PS51009">
    <property type="entry name" value="CYTCII"/>
    <property type="match status" value="1"/>
</dbReference>
<organism evidence="8 9">
    <name type="scientific">Sedimenticola thiotaurini</name>
    <dbReference type="NCBI Taxonomy" id="1543721"/>
    <lineage>
        <taxon>Bacteria</taxon>
        <taxon>Pseudomonadati</taxon>
        <taxon>Pseudomonadota</taxon>
        <taxon>Gammaproteobacteria</taxon>
        <taxon>Chromatiales</taxon>
        <taxon>Sedimenticolaceae</taxon>
        <taxon>Sedimenticola</taxon>
    </lineage>
</organism>
<evidence type="ECO:0000256" key="6">
    <source>
        <dbReference type="PIRSR" id="PIRSR000027-1"/>
    </source>
</evidence>
<dbReference type="Proteomes" id="UP000317355">
    <property type="component" value="Unassembled WGS sequence"/>
</dbReference>
<proteinExistence type="predicted"/>
<feature type="binding site" description="covalent" evidence="7">
    <location>
        <position position="145"/>
    </location>
    <ligand>
        <name>heme c</name>
        <dbReference type="ChEBI" id="CHEBI:61717"/>
    </ligand>
</feature>
<dbReference type="EMBL" id="VMRY01000112">
    <property type="protein sequence ID" value="TVT50052.1"/>
    <property type="molecule type" value="Genomic_DNA"/>
</dbReference>
<reference evidence="8 9" key="1">
    <citation type="submission" date="2019-07" db="EMBL/GenBank/DDBJ databases">
        <title>The pathways for chlorine oxyanion respiration interact through the shared metabolite chlorate.</title>
        <authorList>
            <person name="Barnum T.P."/>
            <person name="Cheng Y."/>
            <person name="Hill K.A."/>
            <person name="Lucas L.N."/>
            <person name="Carlson H.K."/>
            <person name="Coates J.D."/>
        </authorList>
    </citation>
    <scope>NUCLEOTIDE SEQUENCE [LARGE SCALE GENOMIC DNA]</scope>
    <source>
        <strain evidence="8">BK-3</strain>
    </source>
</reference>
<dbReference type="GO" id="GO:0005506">
    <property type="term" value="F:iron ion binding"/>
    <property type="evidence" value="ECO:0007669"/>
    <property type="project" value="InterPro"/>
</dbReference>
<comment type="PTM">
    <text evidence="7">Binds 1 heme group per subunit.</text>
</comment>
<dbReference type="GO" id="GO:0022900">
    <property type="term" value="P:electron transport chain"/>
    <property type="evidence" value="ECO:0007669"/>
    <property type="project" value="InterPro"/>
</dbReference>
<feature type="binding site" description="covalent" evidence="7">
    <location>
        <position position="148"/>
    </location>
    <ligand>
        <name>heme c</name>
        <dbReference type="ChEBI" id="CHEBI:61717"/>
    </ligand>
</feature>
<evidence type="ECO:0000256" key="7">
    <source>
        <dbReference type="PIRSR" id="PIRSR000027-2"/>
    </source>
</evidence>
<keyword evidence="1" id="KW-0813">Transport</keyword>
<dbReference type="Gene3D" id="1.20.120.10">
    <property type="entry name" value="Cytochrome c/b562"/>
    <property type="match status" value="1"/>
</dbReference>
<protein>
    <submittedName>
        <fullName evidence="8">Cytochrome c</fullName>
    </submittedName>
</protein>
<evidence type="ECO:0000313" key="9">
    <source>
        <dbReference type="Proteomes" id="UP000317355"/>
    </source>
</evidence>
<evidence type="ECO:0000256" key="5">
    <source>
        <dbReference type="ARBA" id="ARBA00023004"/>
    </source>
</evidence>